<name>A0ABQ0DJN3_9EUKA</name>
<evidence type="ECO:0000313" key="3">
    <source>
        <dbReference type="EMBL" id="GAB1223041.1"/>
    </source>
</evidence>
<gene>
    <name evidence="3" type="ORF">ENUP19_0128G0018</name>
</gene>
<evidence type="ECO:0000256" key="2">
    <source>
        <dbReference type="SAM" id="SignalP"/>
    </source>
</evidence>
<proteinExistence type="predicted"/>
<sequence length="147" mass="16005">MLAFILFIVISSATESILNKEQRGKEVQKNKIYSIDNKRMYNIYTVHFNSDNVQSERRMKQDTTGTSTTGTSTTESTTGTSTTGTSTTGTSTTGTSTTGTSTTESTTTEKENDNKNNQEDGLNIPSNLNLAPSTFVVLSIVFALIFF</sequence>
<keyword evidence="2" id="KW-0732">Signal</keyword>
<evidence type="ECO:0000313" key="4">
    <source>
        <dbReference type="Proteomes" id="UP001628156"/>
    </source>
</evidence>
<feature type="compositionally biased region" description="Basic and acidic residues" evidence="1">
    <location>
        <begin position="107"/>
        <end position="118"/>
    </location>
</feature>
<organism evidence="3 4">
    <name type="scientific">Entamoeba nuttalli</name>
    <dbReference type="NCBI Taxonomy" id="412467"/>
    <lineage>
        <taxon>Eukaryota</taxon>
        <taxon>Amoebozoa</taxon>
        <taxon>Evosea</taxon>
        <taxon>Archamoebae</taxon>
        <taxon>Mastigamoebida</taxon>
        <taxon>Entamoebidae</taxon>
        <taxon>Entamoeba</taxon>
    </lineage>
</organism>
<protein>
    <submittedName>
        <fullName evidence="3">Uncharacterized protein</fullName>
    </submittedName>
</protein>
<feature type="compositionally biased region" description="Low complexity" evidence="1">
    <location>
        <begin position="63"/>
        <end position="106"/>
    </location>
</feature>
<feature type="region of interest" description="Disordered" evidence="1">
    <location>
        <begin position="52"/>
        <end position="128"/>
    </location>
</feature>
<feature type="signal peptide" evidence="2">
    <location>
        <begin position="1"/>
        <end position="16"/>
    </location>
</feature>
<feature type="chain" id="PRO_5046852861" evidence="2">
    <location>
        <begin position="17"/>
        <end position="147"/>
    </location>
</feature>
<keyword evidence="4" id="KW-1185">Reference proteome</keyword>
<accession>A0ABQ0DJN3</accession>
<reference evidence="3 4" key="1">
    <citation type="journal article" date="2019" name="PLoS Negl. Trop. Dis.">
        <title>Whole genome sequencing of Entamoeba nuttalli reveals mammalian host-related molecular signatures and a novel octapeptide-repeat surface protein.</title>
        <authorList>
            <person name="Tanaka M."/>
            <person name="Makiuchi T."/>
            <person name="Komiyama T."/>
            <person name="Shiina T."/>
            <person name="Osaki K."/>
            <person name="Tachibana H."/>
        </authorList>
    </citation>
    <scope>NUCLEOTIDE SEQUENCE [LARGE SCALE GENOMIC DNA]</scope>
    <source>
        <strain evidence="3 4">P19-061405</strain>
    </source>
</reference>
<comment type="caution">
    <text evidence="3">The sequence shown here is derived from an EMBL/GenBank/DDBJ whole genome shotgun (WGS) entry which is preliminary data.</text>
</comment>
<dbReference type="Proteomes" id="UP001628156">
    <property type="component" value="Unassembled WGS sequence"/>
</dbReference>
<evidence type="ECO:0000256" key="1">
    <source>
        <dbReference type="SAM" id="MobiDB-lite"/>
    </source>
</evidence>
<dbReference type="EMBL" id="BAAFRS010000128">
    <property type="protein sequence ID" value="GAB1223041.1"/>
    <property type="molecule type" value="Genomic_DNA"/>
</dbReference>